<keyword evidence="2" id="KW-1185">Reference proteome</keyword>
<dbReference type="EMBL" id="CP025781">
    <property type="protein sequence ID" value="QBC43174.1"/>
    <property type="molecule type" value="Genomic_DNA"/>
</dbReference>
<evidence type="ECO:0000313" key="1">
    <source>
        <dbReference type="EMBL" id="QBC43174.1"/>
    </source>
</evidence>
<protein>
    <submittedName>
        <fullName evidence="1">Uncharacterized protein</fullName>
    </submittedName>
</protein>
<accession>A0A7G3G7M0</accession>
<organism evidence="1 2">
    <name type="scientific">Iodobacter fluviatilis</name>
    <dbReference type="NCBI Taxonomy" id="537"/>
    <lineage>
        <taxon>Bacteria</taxon>
        <taxon>Pseudomonadati</taxon>
        <taxon>Pseudomonadota</taxon>
        <taxon>Betaproteobacteria</taxon>
        <taxon>Neisseriales</taxon>
        <taxon>Chitinibacteraceae</taxon>
        <taxon>Iodobacter</taxon>
    </lineage>
</organism>
<dbReference type="KEGG" id="ifl:C1H71_06140"/>
<dbReference type="AlphaFoldDB" id="A0A7G3G7M0"/>
<reference evidence="1 2" key="1">
    <citation type="submission" date="2018-01" db="EMBL/GenBank/DDBJ databases">
        <title>Genome sequence of Iodobacter sp. strain PCH194 isolated from Indian Trans-Himalaya.</title>
        <authorList>
            <person name="Kumar V."/>
            <person name="Thakur V."/>
            <person name="Kumar S."/>
            <person name="Singh D."/>
        </authorList>
    </citation>
    <scope>NUCLEOTIDE SEQUENCE [LARGE SCALE GENOMIC DNA]</scope>
    <source>
        <strain evidence="1 2">PCH194</strain>
    </source>
</reference>
<dbReference type="Proteomes" id="UP000515917">
    <property type="component" value="Chromosome"/>
</dbReference>
<proteinExistence type="predicted"/>
<dbReference type="RefSeq" id="WP_130105776.1">
    <property type="nucleotide sequence ID" value="NZ_CP025781.1"/>
</dbReference>
<name>A0A7G3G7M0_9NEIS</name>
<gene>
    <name evidence="1" type="ORF">C1H71_06140</name>
</gene>
<evidence type="ECO:0000313" key="2">
    <source>
        <dbReference type="Proteomes" id="UP000515917"/>
    </source>
</evidence>
<sequence length="68" mass="7505">MKQASFSNEEFAKLKEAQANSDDLVKSETIAMNVVKGRFVDDAGQFTKQGKPDLKRAADLMELVNLSV</sequence>